<evidence type="ECO:0000313" key="2">
    <source>
        <dbReference type="EMBL" id="MBP2019719.1"/>
    </source>
</evidence>
<dbReference type="RefSeq" id="WP_209467822.1">
    <property type="nucleotide sequence ID" value="NZ_JAGGLG010000034.1"/>
</dbReference>
<name>A0ABS4JW34_9FIRM</name>
<organism evidence="2 3">
    <name type="scientific">Symbiobacterium terraclitae</name>
    <dbReference type="NCBI Taxonomy" id="557451"/>
    <lineage>
        <taxon>Bacteria</taxon>
        <taxon>Bacillati</taxon>
        <taxon>Bacillota</taxon>
        <taxon>Clostridia</taxon>
        <taxon>Eubacteriales</taxon>
        <taxon>Symbiobacteriaceae</taxon>
        <taxon>Symbiobacterium</taxon>
    </lineage>
</organism>
<reference evidence="2 3" key="1">
    <citation type="submission" date="2021-03" db="EMBL/GenBank/DDBJ databases">
        <title>Genomic Encyclopedia of Type Strains, Phase IV (KMG-IV): sequencing the most valuable type-strain genomes for metagenomic binning, comparative biology and taxonomic classification.</title>
        <authorList>
            <person name="Goeker M."/>
        </authorList>
    </citation>
    <scope>NUCLEOTIDE SEQUENCE [LARGE SCALE GENOMIC DNA]</scope>
    <source>
        <strain evidence="2 3">DSM 27138</strain>
    </source>
</reference>
<dbReference type="Proteomes" id="UP001519289">
    <property type="component" value="Unassembled WGS sequence"/>
</dbReference>
<keyword evidence="1" id="KW-0812">Transmembrane</keyword>
<protein>
    <submittedName>
        <fullName evidence="2">Uncharacterized protein</fullName>
    </submittedName>
</protein>
<feature type="transmembrane region" description="Helical" evidence="1">
    <location>
        <begin position="35"/>
        <end position="53"/>
    </location>
</feature>
<evidence type="ECO:0000256" key="1">
    <source>
        <dbReference type="SAM" id="Phobius"/>
    </source>
</evidence>
<accession>A0ABS4JW34</accession>
<gene>
    <name evidence="2" type="ORF">J2Z79_003161</name>
</gene>
<proteinExistence type="predicted"/>
<sequence length="55" mass="5828">MRMGLGRRRPPPKTLAGFALILVGVSIILTALPGFVYAAVIGVLIAYLGYTLIGR</sequence>
<dbReference type="EMBL" id="JAGGLG010000034">
    <property type="protein sequence ID" value="MBP2019719.1"/>
    <property type="molecule type" value="Genomic_DNA"/>
</dbReference>
<comment type="caution">
    <text evidence="2">The sequence shown here is derived from an EMBL/GenBank/DDBJ whole genome shotgun (WGS) entry which is preliminary data.</text>
</comment>
<keyword evidence="3" id="KW-1185">Reference proteome</keyword>
<evidence type="ECO:0000313" key="3">
    <source>
        <dbReference type="Proteomes" id="UP001519289"/>
    </source>
</evidence>
<keyword evidence="1" id="KW-1133">Transmembrane helix</keyword>
<keyword evidence="1" id="KW-0472">Membrane</keyword>